<keyword evidence="1" id="KW-0812">Transmembrane</keyword>
<feature type="transmembrane region" description="Helical" evidence="1">
    <location>
        <begin position="12"/>
        <end position="32"/>
    </location>
</feature>
<keyword evidence="3" id="KW-1185">Reference proteome</keyword>
<keyword evidence="1" id="KW-1133">Transmembrane helix</keyword>
<feature type="transmembrane region" description="Helical" evidence="1">
    <location>
        <begin position="38"/>
        <end position="57"/>
    </location>
</feature>
<dbReference type="EMBL" id="CP107716">
    <property type="protein sequence ID" value="UYQ72857.1"/>
    <property type="molecule type" value="Genomic_DNA"/>
</dbReference>
<evidence type="ECO:0008006" key="4">
    <source>
        <dbReference type="Google" id="ProtNLM"/>
    </source>
</evidence>
<dbReference type="Proteomes" id="UP001163882">
    <property type="component" value="Chromosome"/>
</dbReference>
<dbReference type="RefSeq" id="WP_264226461.1">
    <property type="nucleotide sequence ID" value="NZ_CP107716.1"/>
</dbReference>
<proteinExistence type="predicted"/>
<keyword evidence="1" id="KW-0472">Membrane</keyword>
<accession>A0ABY6IQG5</accession>
<evidence type="ECO:0000313" key="3">
    <source>
        <dbReference type="Proteomes" id="UP001163882"/>
    </source>
</evidence>
<evidence type="ECO:0000256" key="1">
    <source>
        <dbReference type="SAM" id="Phobius"/>
    </source>
</evidence>
<sequence length="73" mass="8233">MNNDADHPWFRPMWRRVLVVVIPAIIAAVDIYHGNFGWALIFGGLAAYAVYIFFIAWNKSKPEAPKAPDDTGE</sequence>
<protein>
    <recommendedName>
        <fullName evidence="4">DUF3329 domain-containing protein</fullName>
    </recommendedName>
</protein>
<reference evidence="2" key="1">
    <citation type="submission" date="2022-10" db="EMBL/GenBank/DDBJ databases">
        <title>YIM 151497 complete genome.</title>
        <authorList>
            <person name="Chen X."/>
        </authorList>
    </citation>
    <scope>NUCLEOTIDE SEQUENCE</scope>
    <source>
        <strain evidence="2">YIM 151497</strain>
    </source>
</reference>
<organism evidence="2 3">
    <name type="scientific">Pelagibacterium flavum</name>
    <dbReference type="NCBI Taxonomy" id="2984530"/>
    <lineage>
        <taxon>Bacteria</taxon>
        <taxon>Pseudomonadati</taxon>
        <taxon>Pseudomonadota</taxon>
        <taxon>Alphaproteobacteria</taxon>
        <taxon>Hyphomicrobiales</taxon>
        <taxon>Devosiaceae</taxon>
        <taxon>Pelagibacterium</taxon>
    </lineage>
</organism>
<name>A0ABY6IQG5_9HYPH</name>
<evidence type="ECO:0000313" key="2">
    <source>
        <dbReference type="EMBL" id="UYQ72857.1"/>
    </source>
</evidence>
<gene>
    <name evidence="2" type="ORF">OF122_03515</name>
</gene>